<dbReference type="GO" id="GO:0003677">
    <property type="term" value="F:DNA binding"/>
    <property type="evidence" value="ECO:0007669"/>
    <property type="project" value="UniProtKB-KW"/>
</dbReference>
<keyword evidence="2" id="KW-0238">DNA-binding</keyword>
<dbReference type="InterPro" id="IPR016032">
    <property type="entry name" value="Sig_transdc_resp-reg_C-effctor"/>
</dbReference>
<dbReference type="AlphaFoldDB" id="D9WMA9"/>
<dbReference type="PANTHER" id="PTHR43214:SF24">
    <property type="entry name" value="TRANSCRIPTIONAL REGULATORY PROTEIN NARL-RELATED"/>
    <property type="match status" value="1"/>
</dbReference>
<evidence type="ECO:0000313" key="5">
    <source>
        <dbReference type="EMBL" id="EFL25811.1"/>
    </source>
</evidence>
<dbReference type="CDD" id="cd06170">
    <property type="entry name" value="LuxR_C_like"/>
    <property type="match status" value="1"/>
</dbReference>
<dbReference type="SUPFAM" id="SSF46894">
    <property type="entry name" value="C-terminal effector domain of the bipartite response regulators"/>
    <property type="match status" value="1"/>
</dbReference>
<evidence type="ECO:0000256" key="2">
    <source>
        <dbReference type="ARBA" id="ARBA00023125"/>
    </source>
</evidence>
<dbReference type="Gene3D" id="1.10.10.10">
    <property type="entry name" value="Winged helix-like DNA-binding domain superfamily/Winged helix DNA-binding domain"/>
    <property type="match status" value="1"/>
</dbReference>
<dbReference type="PROSITE" id="PS50043">
    <property type="entry name" value="HTH_LUXR_2"/>
    <property type="match status" value="1"/>
</dbReference>
<name>D9WMA9_9ACTN</name>
<dbReference type="InterPro" id="IPR039420">
    <property type="entry name" value="WalR-like"/>
</dbReference>
<keyword evidence="3" id="KW-0804">Transcription</keyword>
<dbReference type="GO" id="GO:0006355">
    <property type="term" value="P:regulation of DNA-templated transcription"/>
    <property type="evidence" value="ECO:0007669"/>
    <property type="project" value="InterPro"/>
</dbReference>
<dbReference type="EMBL" id="GG657754">
    <property type="protein sequence ID" value="EFL25811.1"/>
    <property type="molecule type" value="Genomic_DNA"/>
</dbReference>
<feature type="domain" description="HTH luxR-type" evidence="4">
    <location>
        <begin position="309"/>
        <end position="370"/>
    </location>
</feature>
<dbReference type="SMART" id="SM00421">
    <property type="entry name" value="HTH_LUXR"/>
    <property type="match status" value="1"/>
</dbReference>
<dbReference type="PANTHER" id="PTHR43214">
    <property type="entry name" value="TWO-COMPONENT RESPONSE REGULATOR"/>
    <property type="match status" value="1"/>
</dbReference>
<dbReference type="InterPro" id="IPR036388">
    <property type="entry name" value="WH-like_DNA-bd_sf"/>
</dbReference>
<evidence type="ECO:0000313" key="6">
    <source>
        <dbReference type="Proteomes" id="UP000003963"/>
    </source>
</evidence>
<sequence length="377" mass="40890">MQPWGRRLSGTTEGWGVRARTARDGLLAQGLLAQRGSYQSAEPGRSPLTPLEGLPPLKGDDIYPADGPLSHDVPCRFGRWLVTVPRSGNGGCPLSHFGIQPNDRTPIEGIDGIDGATGTRRAVRMEPEAGSDNLEEALGQALRLIESAVTHHRRGVLASATAELPVDGEVVAGWVARLVLRAQRDVIWSLPEVTCEDHARLVAQTLAQLSGKGVRIRMLCPPRVIRGLVWQRTVGTVPRLEVRVCGSARQELVVVDGAAVIAPERSASDPGGSRASMIQNSTVAAMLHRLLCGMWDTAQRPMRPLSFEGGARGRVLREVLTLMAEGYKDDAAARKLGLSVRTYRRYVADIMRDLNVESRFQAGVRAVRAGLMEAERD</sequence>
<evidence type="ECO:0000256" key="1">
    <source>
        <dbReference type="ARBA" id="ARBA00023015"/>
    </source>
</evidence>
<dbReference type="STRING" id="457427.SSOG_05526"/>
<reference evidence="5 6" key="1">
    <citation type="submission" date="2009-02" db="EMBL/GenBank/DDBJ databases">
        <title>Annotation of Streptomyces hygroscopicus strain ATCC 53653.</title>
        <authorList>
            <consortium name="The Broad Institute Genome Sequencing Platform"/>
            <consortium name="Broad Institute Microbial Sequencing Center"/>
            <person name="Fischbach M."/>
            <person name="Godfrey P."/>
            <person name="Ward D."/>
            <person name="Young S."/>
            <person name="Zeng Q."/>
            <person name="Koehrsen M."/>
            <person name="Alvarado L."/>
            <person name="Berlin A.M."/>
            <person name="Bochicchio J."/>
            <person name="Borenstein D."/>
            <person name="Chapman S.B."/>
            <person name="Chen Z."/>
            <person name="Engels R."/>
            <person name="Freedman E."/>
            <person name="Gellesch M."/>
            <person name="Goldberg J."/>
            <person name="Griggs A."/>
            <person name="Gujja S."/>
            <person name="Heilman E.R."/>
            <person name="Heiman D.I."/>
            <person name="Hepburn T.A."/>
            <person name="Howarth C."/>
            <person name="Jen D."/>
            <person name="Larson L."/>
            <person name="Lewis B."/>
            <person name="Mehta T."/>
            <person name="Park D."/>
            <person name="Pearson M."/>
            <person name="Richards J."/>
            <person name="Roberts A."/>
            <person name="Saif S."/>
            <person name="Shea T.D."/>
            <person name="Shenoy N."/>
            <person name="Sisk P."/>
            <person name="Stolte C."/>
            <person name="Sykes S.N."/>
            <person name="Thomson T."/>
            <person name="Walk T."/>
            <person name="White J."/>
            <person name="Yandava C."/>
            <person name="Straight P."/>
            <person name="Clardy J."/>
            <person name="Hung D."/>
            <person name="Kolter R."/>
            <person name="Mekalanos J."/>
            <person name="Walker S."/>
            <person name="Walsh C.T."/>
            <person name="Wieland-Brown L.C."/>
            <person name="Haas B."/>
            <person name="Nusbaum C."/>
            <person name="Birren B."/>
        </authorList>
    </citation>
    <scope>NUCLEOTIDE SEQUENCE [LARGE SCALE GENOMIC DNA]</scope>
    <source>
        <strain evidence="5 6">ATCC 53653</strain>
    </source>
</reference>
<evidence type="ECO:0000259" key="4">
    <source>
        <dbReference type="PROSITE" id="PS50043"/>
    </source>
</evidence>
<organism evidence="5 6">
    <name type="scientific">Streptomyces himastatinicus ATCC 53653</name>
    <dbReference type="NCBI Taxonomy" id="457427"/>
    <lineage>
        <taxon>Bacteria</taxon>
        <taxon>Bacillati</taxon>
        <taxon>Actinomycetota</taxon>
        <taxon>Actinomycetes</taxon>
        <taxon>Kitasatosporales</taxon>
        <taxon>Streptomycetaceae</taxon>
        <taxon>Streptomyces</taxon>
        <taxon>Streptomyces violaceusniger group</taxon>
    </lineage>
</organism>
<dbReference type="InterPro" id="IPR000792">
    <property type="entry name" value="Tscrpt_reg_LuxR_C"/>
</dbReference>
<dbReference type="Proteomes" id="UP000003963">
    <property type="component" value="Unassembled WGS sequence"/>
</dbReference>
<evidence type="ECO:0000256" key="3">
    <source>
        <dbReference type="ARBA" id="ARBA00023163"/>
    </source>
</evidence>
<gene>
    <name evidence="5" type="ORF">SSOG_05526</name>
</gene>
<keyword evidence="1" id="KW-0805">Transcription regulation</keyword>
<keyword evidence="6" id="KW-1185">Reference proteome</keyword>
<dbReference type="HOGENOM" id="CLU_733454_0_0_11"/>
<accession>D9WMA9</accession>
<dbReference type="Pfam" id="PF00196">
    <property type="entry name" value="GerE"/>
    <property type="match status" value="1"/>
</dbReference>
<proteinExistence type="predicted"/>
<protein>
    <submittedName>
        <fullName evidence="5">Epstein-Barr nuclear antigen 1</fullName>
    </submittedName>
</protein>